<dbReference type="AlphaFoldDB" id="A0A120K0Z7"/>
<evidence type="ECO:0000313" key="7">
    <source>
        <dbReference type="EMBL" id="AMD18826.1"/>
    </source>
</evidence>
<dbReference type="RefSeq" id="XP_017985822.1">
    <property type="nucleotide sequence ID" value="XM_018130082.1"/>
</dbReference>
<sequence>MFTGGGLLRQAPTFRAAASFLTPMFRSTARKITPPMARVAFPGTASKASPRLMLYLGFTSAGILLPNFKRPVIHNDSILSTLDPSYSRSDLTTTRPVPVTRERFNGKLNYRQLCMGSITGLAFGIIMGKISHALVFVSAFGLLALQWLQSRGIVNKDATKGLSKYVLNMSREQVDLNTLIWEKPSFKVSFLLSFVLAAMNI</sequence>
<dbReference type="InterPro" id="IPR007014">
    <property type="entry name" value="FUN14"/>
</dbReference>
<reference evidence="7 8" key="1">
    <citation type="submission" date="2016-01" db="EMBL/GenBank/DDBJ databases">
        <title>Genome sequence of the yeast Holleya sinecauda.</title>
        <authorList>
            <person name="Dietrich F.S."/>
        </authorList>
    </citation>
    <scope>NUCLEOTIDE SEQUENCE [LARGE SCALE GENOMIC DNA]</scope>
    <source>
        <strain evidence="7 8">ATCC 58844</strain>
    </source>
</reference>
<evidence type="ECO:0000256" key="1">
    <source>
        <dbReference type="ARBA" id="ARBA00004370"/>
    </source>
</evidence>
<keyword evidence="4 6" id="KW-1133">Transmembrane helix</keyword>
<proteinExistence type="inferred from homology"/>
<keyword evidence="5 6" id="KW-0472">Membrane</keyword>
<evidence type="ECO:0000256" key="6">
    <source>
        <dbReference type="SAM" id="Phobius"/>
    </source>
</evidence>
<gene>
    <name evidence="7" type="ORF">AW171_hschr2347</name>
</gene>
<keyword evidence="8" id="KW-1185">Reference proteome</keyword>
<keyword evidence="3 6" id="KW-0812">Transmembrane</keyword>
<comment type="subcellular location">
    <subcellularLocation>
        <location evidence="1">Membrane</location>
    </subcellularLocation>
</comment>
<comment type="similarity">
    <text evidence="2">Belongs to the FUN14 family.</text>
</comment>
<evidence type="ECO:0000313" key="8">
    <source>
        <dbReference type="Proteomes" id="UP000243052"/>
    </source>
</evidence>
<protein>
    <submittedName>
        <fullName evidence="7">HBL076Cp</fullName>
    </submittedName>
</protein>
<evidence type="ECO:0000256" key="4">
    <source>
        <dbReference type="ARBA" id="ARBA00022989"/>
    </source>
</evidence>
<dbReference type="Pfam" id="PF04930">
    <property type="entry name" value="FUN14"/>
    <property type="match status" value="1"/>
</dbReference>
<dbReference type="OrthoDB" id="3990500at2759"/>
<organism evidence="7 8">
    <name type="scientific">Eremothecium sinecaudum</name>
    <dbReference type="NCBI Taxonomy" id="45286"/>
    <lineage>
        <taxon>Eukaryota</taxon>
        <taxon>Fungi</taxon>
        <taxon>Dikarya</taxon>
        <taxon>Ascomycota</taxon>
        <taxon>Saccharomycotina</taxon>
        <taxon>Saccharomycetes</taxon>
        <taxon>Saccharomycetales</taxon>
        <taxon>Saccharomycetaceae</taxon>
        <taxon>Eremothecium</taxon>
    </lineage>
</organism>
<evidence type="ECO:0000256" key="5">
    <source>
        <dbReference type="ARBA" id="ARBA00023136"/>
    </source>
</evidence>
<evidence type="ECO:0000256" key="3">
    <source>
        <dbReference type="ARBA" id="ARBA00022692"/>
    </source>
</evidence>
<dbReference type="GeneID" id="28722001"/>
<feature type="transmembrane region" description="Helical" evidence="6">
    <location>
        <begin position="133"/>
        <end position="154"/>
    </location>
</feature>
<dbReference type="GO" id="GO:0016020">
    <property type="term" value="C:membrane"/>
    <property type="evidence" value="ECO:0007669"/>
    <property type="project" value="UniProtKB-SubCell"/>
</dbReference>
<dbReference type="EMBL" id="CP014242">
    <property type="protein sequence ID" value="AMD18826.1"/>
    <property type="molecule type" value="Genomic_DNA"/>
</dbReference>
<dbReference type="Proteomes" id="UP000243052">
    <property type="component" value="Chromosome ii"/>
</dbReference>
<dbReference type="STRING" id="45286.A0A120K0Z7"/>
<evidence type="ECO:0000256" key="2">
    <source>
        <dbReference type="ARBA" id="ARBA00009160"/>
    </source>
</evidence>
<accession>A0A120K0Z7</accession>
<name>A0A120K0Z7_9SACH</name>